<dbReference type="Proteomes" id="UP000242913">
    <property type="component" value="Unassembled WGS sequence"/>
</dbReference>
<keyword evidence="3" id="KW-1185">Reference proteome</keyword>
<evidence type="ECO:0000313" key="2">
    <source>
        <dbReference type="EMBL" id="OZC12105.1"/>
    </source>
</evidence>
<keyword evidence="1" id="KW-1133">Transmembrane helix</keyword>
<protein>
    <submittedName>
        <fullName evidence="2">Uncharacterized protein</fullName>
    </submittedName>
</protein>
<name>A0A238C4N1_9BILA</name>
<feature type="transmembrane region" description="Helical" evidence="1">
    <location>
        <begin position="184"/>
        <end position="204"/>
    </location>
</feature>
<dbReference type="OrthoDB" id="5781144at2759"/>
<feature type="transmembrane region" description="Helical" evidence="1">
    <location>
        <begin position="12"/>
        <end position="33"/>
    </location>
</feature>
<keyword evidence="1" id="KW-0812">Transmembrane</keyword>
<keyword evidence="1" id="KW-0472">Membrane</keyword>
<proteinExistence type="predicted"/>
<reference evidence="2 3" key="1">
    <citation type="submission" date="2015-12" db="EMBL/GenBank/DDBJ databases">
        <title>Draft genome of the nematode, Onchocerca flexuosa.</title>
        <authorList>
            <person name="Mitreva M."/>
        </authorList>
    </citation>
    <scope>NUCLEOTIDE SEQUENCE [LARGE SCALE GENOMIC DNA]</scope>
    <source>
        <strain evidence="2">Red Deer</strain>
    </source>
</reference>
<dbReference type="AlphaFoldDB" id="A0A238C4N1"/>
<gene>
    <name evidence="2" type="ORF">X798_00624</name>
</gene>
<sequence>MVTYDDDMRIFIIDSMNTFVSISLFIFLNYSFFGRSEICYRCANEFIVMYWGHFLPIQAEDELVADSICIKIDERLEEVRCVGPCLTLNVTVGEGNRSRIIGMMRDCQKKYFSRDSDNGGGNRKCRNQTIKIRQHLLIAEYCFCLGSYCNGDGNSLEKSVGEFRKIPKYTKIRNYQWNGTSIGWSLWSVQYLVLIYVVCLKFRLAGL</sequence>
<accession>A0A238C4N1</accession>
<organism evidence="2 3">
    <name type="scientific">Onchocerca flexuosa</name>
    <dbReference type="NCBI Taxonomy" id="387005"/>
    <lineage>
        <taxon>Eukaryota</taxon>
        <taxon>Metazoa</taxon>
        <taxon>Ecdysozoa</taxon>
        <taxon>Nematoda</taxon>
        <taxon>Chromadorea</taxon>
        <taxon>Rhabditida</taxon>
        <taxon>Spirurina</taxon>
        <taxon>Spiruromorpha</taxon>
        <taxon>Filarioidea</taxon>
        <taxon>Onchocercidae</taxon>
        <taxon>Onchocerca</taxon>
    </lineage>
</organism>
<dbReference type="EMBL" id="KZ269978">
    <property type="protein sequence ID" value="OZC12105.1"/>
    <property type="molecule type" value="Genomic_DNA"/>
</dbReference>
<evidence type="ECO:0000313" key="3">
    <source>
        <dbReference type="Proteomes" id="UP000242913"/>
    </source>
</evidence>
<evidence type="ECO:0000256" key="1">
    <source>
        <dbReference type="SAM" id="Phobius"/>
    </source>
</evidence>